<keyword evidence="4 7" id="KW-0560">Oxidoreductase</keyword>
<comment type="similarity">
    <text evidence="6">Belongs to the peroxidase family.</text>
</comment>
<dbReference type="InterPro" id="IPR002016">
    <property type="entry name" value="Haem_peroxidase"/>
</dbReference>
<dbReference type="PROSITE" id="PS50873">
    <property type="entry name" value="PEROXIDASE_4"/>
    <property type="match status" value="1"/>
</dbReference>
<evidence type="ECO:0000256" key="4">
    <source>
        <dbReference type="ARBA" id="ARBA00023002"/>
    </source>
</evidence>
<evidence type="ECO:0000313" key="9">
    <source>
        <dbReference type="EMBL" id="KAL0068496.1"/>
    </source>
</evidence>
<keyword evidence="2" id="KW-0349">Heme</keyword>
<gene>
    <name evidence="9" type="ORF">AAF712_004574</name>
</gene>
<accession>A0ABR3A3D4</accession>
<evidence type="ECO:0000256" key="1">
    <source>
        <dbReference type="ARBA" id="ARBA00022559"/>
    </source>
</evidence>
<comment type="caution">
    <text evidence="9">The sequence shown here is derived from an EMBL/GenBank/DDBJ whole genome shotgun (WGS) entry which is preliminary data.</text>
</comment>
<feature type="domain" description="Plant heme peroxidase family profile" evidence="8">
    <location>
        <begin position="116"/>
        <end position="190"/>
    </location>
</feature>
<dbReference type="EMBL" id="JBBXMP010000018">
    <property type="protein sequence ID" value="KAL0068496.1"/>
    <property type="molecule type" value="Genomic_DNA"/>
</dbReference>
<dbReference type="PRINTS" id="PR00458">
    <property type="entry name" value="PEROXIDASE"/>
</dbReference>
<dbReference type="Proteomes" id="UP001437256">
    <property type="component" value="Unassembled WGS sequence"/>
</dbReference>
<evidence type="ECO:0000256" key="7">
    <source>
        <dbReference type="RuleBase" id="RU363051"/>
    </source>
</evidence>
<evidence type="ECO:0000259" key="8">
    <source>
        <dbReference type="PROSITE" id="PS50873"/>
    </source>
</evidence>
<keyword evidence="10" id="KW-1185">Reference proteome</keyword>
<dbReference type="InterPro" id="IPR044831">
    <property type="entry name" value="Ccp1-like"/>
</dbReference>
<organism evidence="9 10">
    <name type="scientific">Marasmius tenuissimus</name>
    <dbReference type="NCBI Taxonomy" id="585030"/>
    <lineage>
        <taxon>Eukaryota</taxon>
        <taxon>Fungi</taxon>
        <taxon>Dikarya</taxon>
        <taxon>Basidiomycota</taxon>
        <taxon>Agaricomycotina</taxon>
        <taxon>Agaricomycetes</taxon>
        <taxon>Agaricomycetidae</taxon>
        <taxon>Agaricales</taxon>
        <taxon>Marasmiineae</taxon>
        <taxon>Marasmiaceae</taxon>
        <taxon>Marasmius</taxon>
    </lineage>
</organism>
<evidence type="ECO:0000256" key="3">
    <source>
        <dbReference type="ARBA" id="ARBA00022723"/>
    </source>
</evidence>
<evidence type="ECO:0000313" key="10">
    <source>
        <dbReference type="Proteomes" id="UP001437256"/>
    </source>
</evidence>
<dbReference type="PANTHER" id="PTHR31356:SF53">
    <property type="entry name" value="HEME PEROXIDASE"/>
    <property type="match status" value="1"/>
</dbReference>
<evidence type="ECO:0000256" key="6">
    <source>
        <dbReference type="RuleBase" id="RU004241"/>
    </source>
</evidence>
<dbReference type="SUPFAM" id="SSF48113">
    <property type="entry name" value="Heme-dependent peroxidases"/>
    <property type="match status" value="1"/>
</dbReference>
<dbReference type="EC" id="1.11.1.-" evidence="7"/>
<dbReference type="InterPro" id="IPR010255">
    <property type="entry name" value="Haem_peroxidase_sf"/>
</dbReference>
<evidence type="ECO:0000256" key="2">
    <source>
        <dbReference type="ARBA" id="ARBA00022617"/>
    </source>
</evidence>
<sequence>MSSYKTTLKWAALASYATVSVGALHWPDFRMERLDELIWAGSFSSLNPNECTPRDNTTMPAQWVRLAYHDMSTHNIEDRTGGLDASIAFELDRPQNVGKGMSDSVVDFLGFTNPGISLADVIAAGTVTGVAACGGPIIPFRGGRVDATVAGPETVPEPQEDLAAHTESFRRQGFSQSEMIGLVACGHSLGGVRRTDFPEIVQTPVDDDIVLFDGTHKFDNNV</sequence>
<dbReference type="Pfam" id="PF00141">
    <property type="entry name" value="peroxidase"/>
    <property type="match status" value="1"/>
</dbReference>
<dbReference type="PANTHER" id="PTHR31356">
    <property type="entry name" value="THYLAKOID LUMENAL 29 KDA PROTEIN, CHLOROPLASTIC-RELATED"/>
    <property type="match status" value="1"/>
</dbReference>
<dbReference type="Gene3D" id="1.10.520.10">
    <property type="match status" value="1"/>
</dbReference>
<proteinExistence type="inferred from homology"/>
<keyword evidence="1 7" id="KW-0575">Peroxidase</keyword>
<name>A0ABR3A3D4_9AGAR</name>
<reference evidence="9 10" key="1">
    <citation type="submission" date="2024-05" db="EMBL/GenBank/DDBJ databases">
        <title>A draft genome resource for the thread blight pathogen Marasmius tenuissimus strain MS-2.</title>
        <authorList>
            <person name="Yulfo-Soto G.E."/>
            <person name="Baruah I.K."/>
            <person name="Amoako-Attah I."/>
            <person name="Bukari Y."/>
            <person name="Meinhardt L.W."/>
            <person name="Bailey B.A."/>
            <person name="Cohen S.P."/>
        </authorList>
    </citation>
    <scope>NUCLEOTIDE SEQUENCE [LARGE SCALE GENOMIC DNA]</scope>
    <source>
        <strain evidence="9 10">MS-2</strain>
    </source>
</reference>
<keyword evidence="3" id="KW-0479">Metal-binding</keyword>
<protein>
    <recommendedName>
        <fullName evidence="7">Peroxidase</fullName>
        <ecNumber evidence="7">1.11.1.-</ecNumber>
    </recommendedName>
</protein>
<keyword evidence="5" id="KW-0408">Iron</keyword>
<evidence type="ECO:0000256" key="5">
    <source>
        <dbReference type="ARBA" id="ARBA00023004"/>
    </source>
</evidence>